<accession>A0A6A6IUD3</accession>
<dbReference type="Proteomes" id="UP000800094">
    <property type="component" value="Unassembled WGS sequence"/>
</dbReference>
<dbReference type="GeneID" id="54586167"/>
<evidence type="ECO:0000313" key="2">
    <source>
        <dbReference type="Proteomes" id="UP000800094"/>
    </source>
</evidence>
<dbReference type="AlphaFoldDB" id="A0A6A6IUD3"/>
<dbReference type="RefSeq" id="XP_033688536.1">
    <property type="nucleotide sequence ID" value="XM_033832837.1"/>
</dbReference>
<protein>
    <submittedName>
        <fullName evidence="1">Uncharacterized protein</fullName>
    </submittedName>
</protein>
<evidence type="ECO:0000313" key="1">
    <source>
        <dbReference type="EMBL" id="KAF2253532.1"/>
    </source>
</evidence>
<gene>
    <name evidence="1" type="ORF">BU26DRAFT_560826</name>
</gene>
<sequence length="416" mass="48647">MDSLRLDLMMLDDHLNYPENCVSAEGDAQHLDLISRNFQSQSDHPDAEGLAFEVRLLPNDGIGEKRELYFREICPFFRERAQELSSTGLKFFFMVQPGASNRIWMPCMRVLLSVLQVNPSFPHLVGTSHLSSFGSYIRRGGANKSPEAFETWWSLSAPRTWPADAPGTRDIIGTEDFRRLFDIRLFQQNRWAILIWRVSICLQYDLQKRTCTVIVLDEGGNFREGRFERAMRQRQELSMQEDPFSIHILFFSETMQDWTFSFETLQREIDKEQNRVFNRALRRDEFEETSRRLHDLLAYQLKYQNHLASMKVMIDAMAKEHGRFRDMVDVPDHVFDRIEDNLQRLRIQAHSNYQHSLRMEKQTKNIQEQLLQLTSLEIASAISGNTQASVQVQQAIKVNTETMDKLVRGIQGLFDL</sequence>
<reference evidence="1" key="1">
    <citation type="journal article" date="2020" name="Stud. Mycol.">
        <title>101 Dothideomycetes genomes: a test case for predicting lifestyles and emergence of pathogens.</title>
        <authorList>
            <person name="Haridas S."/>
            <person name="Albert R."/>
            <person name="Binder M."/>
            <person name="Bloem J."/>
            <person name="Labutti K."/>
            <person name="Salamov A."/>
            <person name="Andreopoulos B."/>
            <person name="Baker S."/>
            <person name="Barry K."/>
            <person name="Bills G."/>
            <person name="Bluhm B."/>
            <person name="Cannon C."/>
            <person name="Castanera R."/>
            <person name="Culley D."/>
            <person name="Daum C."/>
            <person name="Ezra D."/>
            <person name="Gonzalez J."/>
            <person name="Henrissat B."/>
            <person name="Kuo A."/>
            <person name="Liang C."/>
            <person name="Lipzen A."/>
            <person name="Lutzoni F."/>
            <person name="Magnuson J."/>
            <person name="Mondo S."/>
            <person name="Nolan M."/>
            <person name="Ohm R."/>
            <person name="Pangilinan J."/>
            <person name="Park H.-J."/>
            <person name="Ramirez L."/>
            <person name="Alfaro M."/>
            <person name="Sun H."/>
            <person name="Tritt A."/>
            <person name="Yoshinaga Y."/>
            <person name="Zwiers L.-H."/>
            <person name="Turgeon B."/>
            <person name="Goodwin S."/>
            <person name="Spatafora J."/>
            <person name="Crous P."/>
            <person name="Grigoriev I."/>
        </authorList>
    </citation>
    <scope>NUCLEOTIDE SEQUENCE</scope>
    <source>
        <strain evidence="1">CBS 122368</strain>
    </source>
</reference>
<dbReference type="EMBL" id="ML987191">
    <property type="protein sequence ID" value="KAF2253532.1"/>
    <property type="molecule type" value="Genomic_DNA"/>
</dbReference>
<dbReference type="OrthoDB" id="3913368at2759"/>
<keyword evidence="2" id="KW-1185">Reference proteome</keyword>
<proteinExistence type="predicted"/>
<name>A0A6A6IUD3_9PLEO</name>
<organism evidence="1 2">
    <name type="scientific">Trematosphaeria pertusa</name>
    <dbReference type="NCBI Taxonomy" id="390896"/>
    <lineage>
        <taxon>Eukaryota</taxon>
        <taxon>Fungi</taxon>
        <taxon>Dikarya</taxon>
        <taxon>Ascomycota</taxon>
        <taxon>Pezizomycotina</taxon>
        <taxon>Dothideomycetes</taxon>
        <taxon>Pleosporomycetidae</taxon>
        <taxon>Pleosporales</taxon>
        <taxon>Massarineae</taxon>
        <taxon>Trematosphaeriaceae</taxon>
        <taxon>Trematosphaeria</taxon>
    </lineage>
</organism>